<evidence type="ECO:0000256" key="2">
    <source>
        <dbReference type="ARBA" id="ARBA00022448"/>
    </source>
</evidence>
<evidence type="ECO:0000256" key="4">
    <source>
        <dbReference type="ARBA" id="ARBA00022989"/>
    </source>
</evidence>
<feature type="transmembrane region" description="Helical" evidence="6">
    <location>
        <begin position="132"/>
        <end position="156"/>
    </location>
</feature>
<dbReference type="EMBL" id="CP032152">
    <property type="protein sequence ID" value="QLL29481.1"/>
    <property type="molecule type" value="Genomic_DNA"/>
</dbReference>
<feature type="transmembrane region" description="Helical" evidence="6">
    <location>
        <begin position="74"/>
        <end position="97"/>
    </location>
</feature>
<evidence type="ECO:0000259" key="7">
    <source>
        <dbReference type="PROSITE" id="PS50850"/>
    </source>
</evidence>
<comment type="subcellular location">
    <subcellularLocation>
        <location evidence="1">Cell membrane</location>
        <topology evidence="1">Multi-pass membrane protein</topology>
    </subcellularLocation>
</comment>
<dbReference type="KEGG" id="tsq:D3A95_11320"/>
<dbReference type="CDD" id="cd17330">
    <property type="entry name" value="MFS_SLC46_TetA_like"/>
    <property type="match status" value="1"/>
</dbReference>
<dbReference type="InterPro" id="IPR036259">
    <property type="entry name" value="MFS_trans_sf"/>
</dbReference>
<dbReference type="Proteomes" id="UP000261812">
    <property type="component" value="Chromosome"/>
</dbReference>
<protein>
    <submittedName>
        <fullName evidence="8">MFS transporter</fullName>
    </submittedName>
</protein>
<evidence type="ECO:0000313" key="8">
    <source>
        <dbReference type="EMBL" id="QLL29481.1"/>
    </source>
</evidence>
<evidence type="ECO:0000256" key="3">
    <source>
        <dbReference type="ARBA" id="ARBA00022692"/>
    </source>
</evidence>
<feature type="domain" description="Major facilitator superfamily (MFS) profile" evidence="7">
    <location>
        <begin position="8"/>
        <end position="396"/>
    </location>
</feature>
<keyword evidence="4 6" id="KW-1133">Transmembrane helix</keyword>
<feature type="transmembrane region" description="Helical" evidence="6">
    <location>
        <begin position="9"/>
        <end position="30"/>
    </location>
</feature>
<dbReference type="GO" id="GO:0005886">
    <property type="term" value="C:plasma membrane"/>
    <property type="evidence" value="ECO:0007669"/>
    <property type="project" value="UniProtKB-SubCell"/>
</dbReference>
<reference evidence="9" key="1">
    <citation type="submission" date="2018-09" db="EMBL/GenBank/DDBJ databases">
        <title>Complete genome sequence of thermophilic cyanobacteria strain Thermosynechococcus elongatus PKUAC-SCTE542.</title>
        <authorList>
            <person name="Liang Y."/>
            <person name="Tang J."/>
            <person name="Daroch M."/>
        </authorList>
    </citation>
    <scope>NUCLEOTIDE SEQUENCE [LARGE SCALE GENOMIC DNA]</scope>
    <source>
        <strain evidence="9">E542</strain>
    </source>
</reference>
<dbReference type="GO" id="GO:0022857">
    <property type="term" value="F:transmembrane transporter activity"/>
    <property type="evidence" value="ECO:0007669"/>
    <property type="project" value="InterPro"/>
</dbReference>
<dbReference type="InterPro" id="IPR011701">
    <property type="entry name" value="MFS"/>
</dbReference>
<dbReference type="PRINTS" id="PR01035">
    <property type="entry name" value="TCRTETA"/>
</dbReference>
<feature type="transmembrane region" description="Helical" evidence="6">
    <location>
        <begin position="307"/>
        <end position="330"/>
    </location>
</feature>
<keyword evidence="2" id="KW-0813">Transport</keyword>
<feature type="transmembrane region" description="Helical" evidence="6">
    <location>
        <begin position="375"/>
        <end position="393"/>
    </location>
</feature>
<dbReference type="InterPro" id="IPR001958">
    <property type="entry name" value="Tet-R_TetA/multi-R_MdtG-like"/>
</dbReference>
<dbReference type="PANTHER" id="PTHR23504:SF15">
    <property type="entry name" value="MAJOR FACILITATOR SUPERFAMILY (MFS) PROFILE DOMAIN-CONTAINING PROTEIN"/>
    <property type="match status" value="1"/>
</dbReference>
<dbReference type="Gene3D" id="1.20.1250.20">
    <property type="entry name" value="MFS general substrate transporter like domains"/>
    <property type="match status" value="1"/>
</dbReference>
<sequence length="403" mass="42605">MGINLRSPLFIVLLTIVIDRLGESLIFPILPFLVERFNFDALSLTLLFSAFAAAQFIAAPLLGALSDHWGRRPVLLICIAGTALSYILFAVATAPWLLFVSRIIDGLTGGVVSTAQAYIADTSAPADRAKNFGLTGAAFGIGFIFGPAIGGSLAAINLKLPIWFAAALALVNGVLAYFILPESLPAAQRSPLTLKSFALQQQWLALFNQRTLQALLMAFFIFNFAFAGFTSIFVLFLKRQLSWGPAQAGIIFVIIGVVSTIVQAGLIRSLIPRFGEQRLSWGGLLLVALALLGIAAVPSVGSFSVPLLYGCVVGLAFGVGIMLPSLRGVISNRVRDQDQGKIIGASQSLQSVAGIAGPAWAGWVFDRWGGVAPAWQSSVMMAIALGFLALGLGKPKDATPSTL</sequence>
<feature type="transmembrane region" description="Helical" evidence="6">
    <location>
        <begin position="42"/>
        <end position="62"/>
    </location>
</feature>
<evidence type="ECO:0000256" key="6">
    <source>
        <dbReference type="SAM" id="Phobius"/>
    </source>
</evidence>
<evidence type="ECO:0000256" key="5">
    <source>
        <dbReference type="ARBA" id="ARBA00023136"/>
    </source>
</evidence>
<evidence type="ECO:0000313" key="9">
    <source>
        <dbReference type="Proteomes" id="UP000261812"/>
    </source>
</evidence>
<dbReference type="PANTHER" id="PTHR23504">
    <property type="entry name" value="MAJOR FACILITATOR SUPERFAMILY DOMAIN-CONTAINING PROTEIN 10"/>
    <property type="match status" value="1"/>
</dbReference>
<proteinExistence type="predicted"/>
<dbReference type="Pfam" id="PF07690">
    <property type="entry name" value="MFS_1"/>
    <property type="match status" value="1"/>
</dbReference>
<dbReference type="InterPro" id="IPR020846">
    <property type="entry name" value="MFS_dom"/>
</dbReference>
<gene>
    <name evidence="8" type="ORF">D3A95_11320</name>
</gene>
<organism evidence="8 9">
    <name type="scientific">Thermosynechococcus sichuanensis E542</name>
    <dbReference type="NCBI Taxonomy" id="2016101"/>
    <lineage>
        <taxon>Bacteria</taxon>
        <taxon>Bacillati</taxon>
        <taxon>Cyanobacteriota</taxon>
        <taxon>Cyanophyceae</taxon>
        <taxon>Acaryochloridales</taxon>
        <taxon>Thermosynechococcaceae</taxon>
        <taxon>Thermosynechococcus</taxon>
        <taxon>Thermosynechococcus sichuanensis</taxon>
    </lineage>
</organism>
<dbReference type="PROSITE" id="PS50850">
    <property type="entry name" value="MFS"/>
    <property type="match status" value="1"/>
</dbReference>
<name>A0A7D6F1U4_9CYAN</name>
<keyword evidence="5 6" id="KW-0472">Membrane</keyword>
<keyword evidence="9" id="KW-1185">Reference proteome</keyword>
<feature type="transmembrane region" description="Helical" evidence="6">
    <location>
        <begin position="279"/>
        <end position="301"/>
    </location>
</feature>
<evidence type="ECO:0000256" key="1">
    <source>
        <dbReference type="ARBA" id="ARBA00004651"/>
    </source>
</evidence>
<feature type="transmembrane region" description="Helical" evidence="6">
    <location>
        <begin position="214"/>
        <end position="236"/>
    </location>
</feature>
<dbReference type="SUPFAM" id="SSF103473">
    <property type="entry name" value="MFS general substrate transporter"/>
    <property type="match status" value="1"/>
</dbReference>
<feature type="transmembrane region" description="Helical" evidence="6">
    <location>
        <begin position="162"/>
        <end position="180"/>
    </location>
</feature>
<accession>A0A7D6F1U4</accession>
<feature type="transmembrane region" description="Helical" evidence="6">
    <location>
        <begin position="248"/>
        <end position="267"/>
    </location>
</feature>
<keyword evidence="3 6" id="KW-0812">Transmembrane</keyword>
<dbReference type="AlphaFoldDB" id="A0A7D6F1U4"/>